<sequence>MKTGHRHYTVKALINTSSRANKISKSLADRLRRKYGKDRLVSGSVKIFNDFEVIKKLCTDLVLGLPWLYLCNAKIDIQKEGIKIYGDFVPFCKSSDNSDSEAELSKSDSTELRKRVKKLE</sequence>
<dbReference type="AlphaFoldDB" id="A0A2Z6RFZ2"/>
<dbReference type="Proteomes" id="UP000247702">
    <property type="component" value="Unassembled WGS sequence"/>
</dbReference>
<dbReference type="EMBL" id="BEXD01001807">
    <property type="protein sequence ID" value="GBB95841.1"/>
    <property type="molecule type" value="Genomic_DNA"/>
</dbReference>
<accession>A0A2Z6RFZ2</accession>
<protein>
    <submittedName>
        <fullName evidence="1">Uncharacterized protein</fullName>
    </submittedName>
</protein>
<keyword evidence="2" id="KW-1185">Reference proteome</keyword>
<dbReference type="InterPro" id="IPR021109">
    <property type="entry name" value="Peptidase_aspartic_dom_sf"/>
</dbReference>
<proteinExistence type="predicted"/>
<gene>
    <name evidence="1" type="ORF">RclHR1_26240003</name>
</gene>
<name>A0A2Z6RFZ2_9GLOM</name>
<organism evidence="1 2">
    <name type="scientific">Rhizophagus clarus</name>
    <dbReference type="NCBI Taxonomy" id="94130"/>
    <lineage>
        <taxon>Eukaryota</taxon>
        <taxon>Fungi</taxon>
        <taxon>Fungi incertae sedis</taxon>
        <taxon>Mucoromycota</taxon>
        <taxon>Glomeromycotina</taxon>
        <taxon>Glomeromycetes</taxon>
        <taxon>Glomerales</taxon>
        <taxon>Glomeraceae</taxon>
        <taxon>Rhizophagus</taxon>
    </lineage>
</organism>
<comment type="caution">
    <text evidence="1">The sequence shown here is derived from an EMBL/GenBank/DDBJ whole genome shotgun (WGS) entry which is preliminary data.</text>
</comment>
<reference evidence="1 2" key="1">
    <citation type="submission" date="2017-11" db="EMBL/GenBank/DDBJ databases">
        <title>The genome of Rhizophagus clarus HR1 reveals common genetic basis of auxotrophy among arbuscular mycorrhizal fungi.</title>
        <authorList>
            <person name="Kobayashi Y."/>
        </authorList>
    </citation>
    <scope>NUCLEOTIDE SEQUENCE [LARGE SCALE GENOMIC DNA]</scope>
    <source>
        <strain evidence="1 2">HR1</strain>
    </source>
</reference>
<dbReference type="Gene3D" id="2.40.70.10">
    <property type="entry name" value="Acid Proteases"/>
    <property type="match status" value="1"/>
</dbReference>
<evidence type="ECO:0000313" key="2">
    <source>
        <dbReference type="Proteomes" id="UP000247702"/>
    </source>
</evidence>
<evidence type="ECO:0000313" key="1">
    <source>
        <dbReference type="EMBL" id="GBB95841.1"/>
    </source>
</evidence>